<evidence type="ECO:0000256" key="1">
    <source>
        <dbReference type="SAM" id="MobiDB-lite"/>
    </source>
</evidence>
<dbReference type="Gene3D" id="1.20.58.80">
    <property type="entry name" value="Phosphotransferase system, lactose/cellobiose-type IIA subunit"/>
    <property type="match status" value="1"/>
</dbReference>
<dbReference type="Proteomes" id="UP001215598">
    <property type="component" value="Unassembled WGS sequence"/>
</dbReference>
<name>A0AAD7ITD1_9AGAR</name>
<evidence type="ECO:0000313" key="3">
    <source>
        <dbReference type="Proteomes" id="UP001215598"/>
    </source>
</evidence>
<sequence>MPATRPATISELAAIAQSDPDTTNNLELKHYLKRAETHRKAGQALVNRTTKGGAAGGNAGAGGGGNTGGAADVGLDLERAFIEYARAATLILEKIPSHRDYGTGLTTEQRNNLTLVSVVCRFALFYHFIWSRGNSTSLSFS</sequence>
<dbReference type="AlphaFoldDB" id="A0AAD7ITD1"/>
<accession>A0AAD7ITD1</accession>
<protein>
    <submittedName>
        <fullName evidence="2">Uncharacterized protein</fullName>
    </submittedName>
</protein>
<organism evidence="2 3">
    <name type="scientific">Mycena metata</name>
    <dbReference type="NCBI Taxonomy" id="1033252"/>
    <lineage>
        <taxon>Eukaryota</taxon>
        <taxon>Fungi</taxon>
        <taxon>Dikarya</taxon>
        <taxon>Basidiomycota</taxon>
        <taxon>Agaricomycotina</taxon>
        <taxon>Agaricomycetes</taxon>
        <taxon>Agaricomycetidae</taxon>
        <taxon>Agaricales</taxon>
        <taxon>Marasmiineae</taxon>
        <taxon>Mycenaceae</taxon>
        <taxon>Mycena</taxon>
    </lineage>
</organism>
<proteinExistence type="predicted"/>
<gene>
    <name evidence="2" type="ORF">B0H16DRAFT_1318993</name>
</gene>
<evidence type="ECO:0000313" key="2">
    <source>
        <dbReference type="EMBL" id="KAJ7749963.1"/>
    </source>
</evidence>
<feature type="region of interest" description="Disordered" evidence="1">
    <location>
        <begin position="49"/>
        <end position="68"/>
    </location>
</feature>
<reference evidence="2" key="1">
    <citation type="submission" date="2023-03" db="EMBL/GenBank/DDBJ databases">
        <title>Massive genome expansion in bonnet fungi (Mycena s.s.) driven by repeated elements and novel gene families across ecological guilds.</title>
        <authorList>
            <consortium name="Lawrence Berkeley National Laboratory"/>
            <person name="Harder C.B."/>
            <person name="Miyauchi S."/>
            <person name="Viragh M."/>
            <person name="Kuo A."/>
            <person name="Thoen E."/>
            <person name="Andreopoulos B."/>
            <person name="Lu D."/>
            <person name="Skrede I."/>
            <person name="Drula E."/>
            <person name="Henrissat B."/>
            <person name="Morin E."/>
            <person name="Kohler A."/>
            <person name="Barry K."/>
            <person name="LaButti K."/>
            <person name="Morin E."/>
            <person name="Salamov A."/>
            <person name="Lipzen A."/>
            <person name="Mereny Z."/>
            <person name="Hegedus B."/>
            <person name="Baldrian P."/>
            <person name="Stursova M."/>
            <person name="Weitz H."/>
            <person name="Taylor A."/>
            <person name="Grigoriev I.V."/>
            <person name="Nagy L.G."/>
            <person name="Martin F."/>
            <person name="Kauserud H."/>
        </authorList>
    </citation>
    <scope>NUCLEOTIDE SEQUENCE</scope>
    <source>
        <strain evidence="2">CBHHK182m</strain>
    </source>
</reference>
<comment type="caution">
    <text evidence="2">The sequence shown here is derived from an EMBL/GenBank/DDBJ whole genome shotgun (WGS) entry which is preliminary data.</text>
</comment>
<dbReference type="EMBL" id="JARKIB010000067">
    <property type="protein sequence ID" value="KAJ7749963.1"/>
    <property type="molecule type" value="Genomic_DNA"/>
</dbReference>
<feature type="compositionally biased region" description="Gly residues" evidence="1">
    <location>
        <begin position="53"/>
        <end position="68"/>
    </location>
</feature>
<keyword evidence="3" id="KW-1185">Reference proteome</keyword>